<dbReference type="Bgee" id="FBgn0001122">
    <property type="expression patterns" value="Expressed in columnar neuron T1 (Drosophila) in insect head and 297 other cell types or tissues"/>
</dbReference>
<keyword evidence="2" id="KW-0812">Transmembrane</keyword>
<sequence>MGCTTSAEERAAIQRSKQIEKNLKEDGIQAAKDIKLLLLGKTFKRPNKQQGAESSSEECRGGSVLQPCCNIESATVWAILSAGGGAQKPESGAGRGADEWQAEASNGGQETLTKQWTQRHRTEGSERKRVHVLGVAAYFTTALCLSSGASWRKFEETAT</sequence>
<dbReference type="AlphaFoldDB" id="Q6IGR5"/>
<gene>
    <name evidence="3" type="ORF">HDC05603</name>
</gene>
<dbReference type="PeptideAtlas" id="Q6IGR5"/>
<dbReference type="EMBL" id="BK003701">
    <property type="protein sequence ID" value="DAA02399.1"/>
    <property type="molecule type" value="Genomic_DNA"/>
</dbReference>
<evidence type="ECO:0000256" key="1">
    <source>
        <dbReference type="SAM" id="MobiDB-lite"/>
    </source>
</evidence>
<reference evidence="3" key="1">
    <citation type="journal article" date="2003" name="Genome Biol.">
        <title>An integrated gene annotation and transcriptional profiling approach towards the full gene content of the Drosophila genome.</title>
        <authorList>
            <person name="Hild M."/>
            <person name="Beckmann B."/>
            <person name="Haas S.A."/>
            <person name="Koch B."/>
            <person name="Solovyev V."/>
            <person name="Busold C."/>
            <person name="Fellenberg K."/>
            <person name="Boutros M."/>
            <person name="Vingron M."/>
            <person name="Sauer F."/>
            <person name="Hoheisel J.D."/>
            <person name="Paro R."/>
        </authorList>
    </citation>
    <scope>NUCLEOTIDE SEQUENCE</scope>
</reference>
<dbReference type="OrthoDB" id="5817230at2759"/>
<dbReference type="VEuPathDB" id="VectorBase:FBgn0001122"/>
<organism evidence="3">
    <name type="scientific">Drosophila melanogaster</name>
    <name type="common">Fruit fly</name>
    <dbReference type="NCBI Taxonomy" id="7227"/>
    <lineage>
        <taxon>Eukaryota</taxon>
        <taxon>Metazoa</taxon>
        <taxon>Ecdysozoa</taxon>
        <taxon>Arthropoda</taxon>
        <taxon>Hexapoda</taxon>
        <taxon>Insecta</taxon>
        <taxon>Pterygota</taxon>
        <taxon>Neoptera</taxon>
        <taxon>Endopterygota</taxon>
        <taxon>Diptera</taxon>
        <taxon>Brachycera</taxon>
        <taxon>Muscomorpha</taxon>
        <taxon>Ephydroidea</taxon>
        <taxon>Drosophilidae</taxon>
        <taxon>Drosophila</taxon>
        <taxon>Sophophora</taxon>
    </lineage>
</organism>
<protein>
    <submittedName>
        <fullName evidence="3">HDC05603</fullName>
    </submittedName>
</protein>
<accession>Q6IGR5</accession>
<evidence type="ECO:0000256" key="2">
    <source>
        <dbReference type="SAM" id="Phobius"/>
    </source>
</evidence>
<feature type="compositionally biased region" description="Polar residues" evidence="1">
    <location>
        <begin position="103"/>
        <end position="116"/>
    </location>
</feature>
<feature type="region of interest" description="Disordered" evidence="1">
    <location>
        <begin position="84"/>
        <end position="125"/>
    </location>
</feature>
<dbReference type="InterPro" id="IPR027417">
    <property type="entry name" value="P-loop_NTPase"/>
</dbReference>
<name>Q6IGR5_DROME</name>
<keyword evidence="2" id="KW-1133">Transmembrane helix</keyword>
<evidence type="ECO:0000313" key="3">
    <source>
        <dbReference type="EMBL" id="DAA02399.1"/>
    </source>
</evidence>
<proteinExistence type="predicted"/>
<dbReference type="Gene3D" id="3.40.50.300">
    <property type="entry name" value="P-loop containing nucleotide triphosphate hydrolases"/>
    <property type="match status" value="1"/>
</dbReference>
<keyword evidence="2" id="KW-0472">Membrane</keyword>
<feature type="transmembrane region" description="Helical" evidence="2">
    <location>
        <begin position="130"/>
        <end position="151"/>
    </location>
</feature>
<dbReference type="ExpressionAtlas" id="Q6IGR5">
    <property type="expression patterns" value="baseline and differential"/>
</dbReference>